<name>A0ABR7T320_HELCL</name>
<proteinExistence type="predicted"/>
<dbReference type="EMBL" id="JACVHF010000011">
    <property type="protein sequence ID" value="MBC9785165.1"/>
    <property type="molecule type" value="Genomic_DNA"/>
</dbReference>
<accession>A0ABR7T320</accession>
<keyword evidence="2" id="KW-1185">Reference proteome</keyword>
<dbReference type="Proteomes" id="UP000617402">
    <property type="component" value="Unassembled WGS sequence"/>
</dbReference>
<reference evidence="1 2" key="1">
    <citation type="submission" date="2020-07" db="EMBL/GenBank/DDBJ databases">
        <title>Draft whole-genome sequence of Heliobacterium chlorum DSM 3682, type strain.</title>
        <authorList>
            <person name="Kyndt J.A."/>
            <person name="Meyer T.E."/>
            <person name="Imhoff J.F."/>
        </authorList>
    </citation>
    <scope>NUCLEOTIDE SEQUENCE [LARGE SCALE GENOMIC DNA]</scope>
    <source>
        <strain evidence="1 2">DSM 3682</strain>
    </source>
</reference>
<organism evidence="1 2">
    <name type="scientific">Heliobacterium chlorum</name>
    <dbReference type="NCBI Taxonomy" id="2698"/>
    <lineage>
        <taxon>Bacteria</taxon>
        <taxon>Bacillati</taxon>
        <taxon>Bacillota</taxon>
        <taxon>Clostridia</taxon>
        <taxon>Eubacteriales</taxon>
        <taxon>Heliobacteriaceae</taxon>
        <taxon>Heliobacterium</taxon>
    </lineage>
</organism>
<dbReference type="RefSeq" id="WP_188040659.1">
    <property type="nucleotide sequence ID" value="NZ_JACVHF010000011.1"/>
</dbReference>
<evidence type="ECO:0000313" key="2">
    <source>
        <dbReference type="Proteomes" id="UP000617402"/>
    </source>
</evidence>
<gene>
    <name evidence="1" type="ORF">H1S01_11660</name>
</gene>
<protein>
    <submittedName>
        <fullName evidence="1">Uncharacterized protein</fullName>
    </submittedName>
</protein>
<sequence length="72" mass="8422">MHYSIVKEGYFDDKNSQVWESQVKREILTVDSEAKMSRTFLASDHVKIYFSSGKTLEDFQQRLSKLGTCNRI</sequence>
<comment type="caution">
    <text evidence="1">The sequence shown here is derived from an EMBL/GenBank/DDBJ whole genome shotgun (WGS) entry which is preliminary data.</text>
</comment>
<evidence type="ECO:0000313" key="1">
    <source>
        <dbReference type="EMBL" id="MBC9785165.1"/>
    </source>
</evidence>